<dbReference type="AlphaFoldDB" id="A0A5C6ZT73"/>
<dbReference type="Proteomes" id="UP000321367">
    <property type="component" value="Unassembled WGS sequence"/>
</dbReference>
<dbReference type="EMBL" id="VORY01000012">
    <property type="protein sequence ID" value="TXD93293.1"/>
    <property type="molecule type" value="Genomic_DNA"/>
</dbReference>
<dbReference type="RefSeq" id="WP_146932920.1">
    <property type="nucleotide sequence ID" value="NZ_CBCSHZ010000010.1"/>
</dbReference>
<dbReference type="OrthoDB" id="9815940at2"/>
<organism evidence="1 2">
    <name type="scientific">Gillisia hiemivivida</name>
    <dbReference type="NCBI Taxonomy" id="291190"/>
    <lineage>
        <taxon>Bacteria</taxon>
        <taxon>Pseudomonadati</taxon>
        <taxon>Bacteroidota</taxon>
        <taxon>Flavobacteriia</taxon>
        <taxon>Flavobacteriales</taxon>
        <taxon>Flavobacteriaceae</taxon>
        <taxon>Gillisia</taxon>
    </lineage>
</organism>
<dbReference type="PROSITE" id="PS51257">
    <property type="entry name" value="PROKAR_LIPOPROTEIN"/>
    <property type="match status" value="1"/>
</dbReference>
<reference evidence="1 2" key="1">
    <citation type="submission" date="2019-08" db="EMBL/GenBank/DDBJ databases">
        <title>Genome sequence of Gillisia hiemivivida IC154 (type strain).</title>
        <authorList>
            <person name="Bowman J.P."/>
        </authorList>
    </citation>
    <scope>NUCLEOTIDE SEQUENCE [LARGE SCALE GENOMIC DNA]</scope>
    <source>
        <strain evidence="1 2">IC154</strain>
    </source>
</reference>
<dbReference type="PANTHER" id="PTHR38787">
    <property type="entry name" value="REGULATORY P DOMAIN-CONTAINING PROTEIN"/>
    <property type="match status" value="1"/>
</dbReference>
<protein>
    <submittedName>
        <fullName evidence="1">Choice-of-anchor B family protein</fullName>
    </submittedName>
</protein>
<sequence length="419" mass="46269">MNIKTPINQVSLTKSTLIFFLSFLLFSCSNDDSSIPSEETEEIIEPPLIPTASCENGMAGIYPCKDYDLMAHMSLSEFDAISANDSWGWTDPSTGKEYVLMGLGNGTAFIDISNPTKPVYLGKLVSQTPPALHRDIKVYQNHAFVVSESEGHGLQIFDLTKLRNVANAPATFQADATYNEFGHAHNIVINESTGFAYVVGSDTFAGGPHIINIQNPLNPTFAGGYALDGYSHDAQVVTYNGPDTDYIGKEIYIGSNENEVAIVDITDKSNPKNISSITYENVGYTHQGWLTEDQKFFLVGDELDELKFGNNTKTFILDFTDLDNPKSHTNYTGSLPAIDHNGYVKDNLFYQANYTGGMRVLDISDIENKNISEVGFFDSYPLTNSNDFNGAWNVYPFFESGNIVISDIDNGLFIVKKKK</sequence>
<dbReference type="Pfam" id="PF08309">
    <property type="entry name" value="LVIVD"/>
    <property type="match status" value="2"/>
</dbReference>
<comment type="caution">
    <text evidence="1">The sequence shown here is derived from an EMBL/GenBank/DDBJ whole genome shotgun (WGS) entry which is preliminary data.</text>
</comment>
<keyword evidence="2" id="KW-1185">Reference proteome</keyword>
<dbReference type="InterPro" id="IPR027589">
    <property type="entry name" value="Choice_anch_B"/>
</dbReference>
<dbReference type="PANTHER" id="PTHR38787:SF3">
    <property type="entry name" value="REGULATORY P DOMAIN-CONTAINING PROTEIN"/>
    <property type="match status" value="1"/>
</dbReference>
<accession>A0A5C6ZT73</accession>
<proteinExistence type="predicted"/>
<evidence type="ECO:0000313" key="2">
    <source>
        <dbReference type="Proteomes" id="UP000321367"/>
    </source>
</evidence>
<dbReference type="InterPro" id="IPR013211">
    <property type="entry name" value="LVIVD"/>
</dbReference>
<dbReference type="NCBIfam" id="TIGR04312">
    <property type="entry name" value="choice_anch_B"/>
    <property type="match status" value="1"/>
</dbReference>
<gene>
    <name evidence="1" type="ORF">ES724_10885</name>
</gene>
<evidence type="ECO:0000313" key="1">
    <source>
        <dbReference type="EMBL" id="TXD93293.1"/>
    </source>
</evidence>
<name>A0A5C6ZT73_9FLAO</name>
<dbReference type="GO" id="GO:0005576">
    <property type="term" value="C:extracellular region"/>
    <property type="evidence" value="ECO:0007669"/>
    <property type="project" value="TreeGrafter"/>
</dbReference>